<protein>
    <submittedName>
        <fullName evidence="13">G-patch domain-containing protein</fullName>
    </submittedName>
</protein>
<dbReference type="PROSITE" id="PS50174">
    <property type="entry name" value="G_PATCH"/>
    <property type="match status" value="1"/>
</dbReference>
<dbReference type="PIRSF" id="PIRSF017706">
    <property type="entry name" value="TFIP11"/>
    <property type="match status" value="1"/>
</dbReference>
<dbReference type="InterPro" id="IPR022783">
    <property type="entry name" value="GCFC_dom"/>
</dbReference>
<keyword evidence="3 7" id="KW-0507">mRNA processing</keyword>
<feature type="region of interest" description="Disordered" evidence="8">
    <location>
        <begin position="174"/>
        <end position="214"/>
    </location>
</feature>
<evidence type="ECO:0000256" key="3">
    <source>
        <dbReference type="ARBA" id="ARBA00022664"/>
    </source>
</evidence>
<dbReference type="PANTHER" id="PTHR23329:SF1">
    <property type="entry name" value="TUFTELIN-INTERACTING PROTEIN 11"/>
    <property type="match status" value="1"/>
</dbReference>
<evidence type="ECO:0000256" key="6">
    <source>
        <dbReference type="ARBA" id="ARBA00023242"/>
    </source>
</evidence>
<dbReference type="Proteomes" id="UP000038040">
    <property type="component" value="Unplaced"/>
</dbReference>
<evidence type="ECO:0000256" key="8">
    <source>
        <dbReference type="SAM" id="MobiDB-lite"/>
    </source>
</evidence>
<dbReference type="Pfam" id="PF07842">
    <property type="entry name" value="GCFC"/>
    <property type="match status" value="1"/>
</dbReference>
<gene>
    <name evidence="10" type="ORF">DME_LOCUS5465</name>
</gene>
<evidence type="ECO:0000256" key="7">
    <source>
        <dbReference type="PIRNR" id="PIRNR017706"/>
    </source>
</evidence>
<dbReference type="PANTHER" id="PTHR23329">
    <property type="entry name" value="TUFTELIN-INTERACTING PROTEIN 11-RELATED"/>
    <property type="match status" value="1"/>
</dbReference>
<evidence type="ECO:0000256" key="2">
    <source>
        <dbReference type="ARBA" id="ARBA00010900"/>
    </source>
</evidence>
<dbReference type="STRING" id="318479.A0A0N4U319"/>
<dbReference type="GO" id="GO:0000390">
    <property type="term" value="P:spliceosomal complex disassembly"/>
    <property type="evidence" value="ECO:0007669"/>
    <property type="project" value="InterPro"/>
</dbReference>
<dbReference type="GO" id="GO:0071008">
    <property type="term" value="C:U2-type post-mRNA release spliceosomal complex"/>
    <property type="evidence" value="ECO:0007669"/>
    <property type="project" value="TreeGrafter"/>
</dbReference>
<evidence type="ECO:0000256" key="5">
    <source>
        <dbReference type="ARBA" id="ARBA00023187"/>
    </source>
</evidence>
<dbReference type="EMBL" id="UYYG01001152">
    <property type="protein sequence ID" value="VDN55492.1"/>
    <property type="molecule type" value="Genomic_DNA"/>
</dbReference>
<evidence type="ECO:0000313" key="10">
    <source>
        <dbReference type="EMBL" id="VDN55492.1"/>
    </source>
</evidence>
<dbReference type="SMART" id="SM00443">
    <property type="entry name" value="G_patch"/>
    <property type="match status" value="1"/>
</dbReference>
<dbReference type="GO" id="GO:0003676">
    <property type="term" value="F:nucleic acid binding"/>
    <property type="evidence" value="ECO:0007669"/>
    <property type="project" value="InterPro"/>
</dbReference>
<organism evidence="11 13">
    <name type="scientific">Dracunculus medinensis</name>
    <name type="common">Guinea worm</name>
    <dbReference type="NCBI Taxonomy" id="318479"/>
    <lineage>
        <taxon>Eukaryota</taxon>
        <taxon>Metazoa</taxon>
        <taxon>Ecdysozoa</taxon>
        <taxon>Nematoda</taxon>
        <taxon>Chromadorea</taxon>
        <taxon>Rhabditida</taxon>
        <taxon>Spirurina</taxon>
        <taxon>Dracunculoidea</taxon>
        <taxon>Dracunculidae</taxon>
        <taxon>Dracunculus</taxon>
    </lineage>
</organism>
<dbReference type="AlphaFoldDB" id="A0A0N4U319"/>
<dbReference type="Pfam" id="PF12457">
    <property type="entry name" value="TIP_N"/>
    <property type="match status" value="1"/>
</dbReference>
<dbReference type="InterPro" id="IPR000467">
    <property type="entry name" value="G_patch_dom"/>
</dbReference>
<comment type="subcellular location">
    <subcellularLocation>
        <location evidence="1 7">Nucleus</location>
    </subcellularLocation>
</comment>
<evidence type="ECO:0000313" key="12">
    <source>
        <dbReference type="Proteomes" id="UP000274756"/>
    </source>
</evidence>
<dbReference type="Pfam" id="PF01585">
    <property type="entry name" value="G-patch"/>
    <property type="match status" value="1"/>
</dbReference>
<name>A0A0N4U319_DRAME</name>
<comment type="similarity">
    <text evidence="2 7">Belongs to the TFP11/STIP family.</text>
</comment>
<dbReference type="WBParaSite" id="DME_0000110501-mRNA-1">
    <property type="protein sequence ID" value="DME_0000110501-mRNA-1"/>
    <property type="gene ID" value="DME_0000110501"/>
</dbReference>
<evidence type="ECO:0000259" key="9">
    <source>
        <dbReference type="PROSITE" id="PS50174"/>
    </source>
</evidence>
<keyword evidence="6 7" id="KW-0539">Nucleus</keyword>
<evidence type="ECO:0000256" key="1">
    <source>
        <dbReference type="ARBA" id="ARBA00004123"/>
    </source>
</evidence>
<dbReference type="OrthoDB" id="4822at2759"/>
<keyword evidence="4 7" id="KW-0747">Spliceosome</keyword>
<evidence type="ECO:0000256" key="4">
    <source>
        <dbReference type="ARBA" id="ARBA00022728"/>
    </source>
</evidence>
<accession>A0A0N4U319</accession>
<keyword evidence="5 7" id="KW-0508">mRNA splicing</keyword>
<keyword evidence="12" id="KW-1185">Reference proteome</keyword>
<dbReference type="InterPro" id="IPR024933">
    <property type="entry name" value="TFP11"/>
</dbReference>
<proteinExistence type="inferred from homology"/>
<evidence type="ECO:0000313" key="11">
    <source>
        <dbReference type="Proteomes" id="UP000038040"/>
    </source>
</evidence>
<sequence length="779" mass="89468">MDGDDADGMESFEIDDRDLEFALNPGSYRSLSKNQHLYGIWADREESDDENGSRKRSKNYSAPVSFVSGGIKHGNKIEGEVIDQEPIRFEKRIRQQRRAAGANVLAGMRTSSSHGTIDPEKFADWAKHSKSGVIMKMMTNMGYIPGQGLGAKKQGIVEPIQAVVRPGRAAVGAYGKEAKGPNFGESAGNSQKRMDEGHPNDSLSSNAEKRGNWKKNNSKKVLTIRYKTIDEVLAEGGNLKNLQKRADLSGSGVKVIDMTGKEQKIYSGYDAYAAKARIVAEEHDEKLAFDVPELTYNINMLLDMTEETIRRTDHQLRFLYDQTTALENDRDQLKELLINERNEGRRMNEVLALLQRFTCADSDPPTLAACYNLFEKLQTEYFEEYRLFNLEEIAIATVLPLIQKHFSTWNPLDESQTNYGYDLIITWKRILEKEDQGVLTRNLTPFERLLWDGWMPNIRRSVLKWNPRDSIYPMLKVIEKWLPLLPLWLRENLLEQIIIPRIASQVDEWNPLIDRVPIHTWLHPWLNIMGDRLHSIFAPIRQKLARALVEWHPTDQSALSILRPWKGCFASATMSAFLAQNIVPKLDKALREMIYDPTKNQRYDEFYATLSWSEMLGTEGVAAILVRSFFPKWYETLCTWLNSPRVLMDQVAMWYNEWKTRLPMEISSLPVIREQLTRALMAMNQAQQGVNVPMQPLPPPEPPSFVINRPHSLFQELVEMRARSAGITYVPQPNKFKEGKPVYWFGNISIYIDRNVIFGFNVETQQWAPIGLDHLINIC</sequence>
<evidence type="ECO:0000313" key="13">
    <source>
        <dbReference type="WBParaSite" id="DME_0000110501-mRNA-1"/>
    </source>
</evidence>
<dbReference type="InterPro" id="IPR045211">
    <property type="entry name" value="TFP11/STIP/Ntr1"/>
</dbReference>
<reference evidence="10 12" key="2">
    <citation type="submission" date="2018-11" db="EMBL/GenBank/DDBJ databases">
        <authorList>
            <consortium name="Pathogen Informatics"/>
        </authorList>
    </citation>
    <scope>NUCLEOTIDE SEQUENCE [LARGE SCALE GENOMIC DNA]</scope>
</reference>
<reference evidence="13" key="1">
    <citation type="submission" date="2017-02" db="UniProtKB">
        <authorList>
            <consortium name="WormBaseParasite"/>
        </authorList>
    </citation>
    <scope>IDENTIFICATION</scope>
</reference>
<feature type="domain" description="G-patch" evidence="9">
    <location>
        <begin position="130"/>
        <end position="176"/>
    </location>
</feature>
<dbReference type="Proteomes" id="UP000274756">
    <property type="component" value="Unassembled WGS sequence"/>
</dbReference>
<dbReference type="InterPro" id="IPR022159">
    <property type="entry name" value="STIP/TFIP11_N"/>
</dbReference>